<evidence type="ECO:0000256" key="9">
    <source>
        <dbReference type="ARBA" id="ARBA00023054"/>
    </source>
</evidence>
<protein>
    <recommendedName>
        <fullName evidence="11">Endoplasmic reticulum transmembrane protein</fullName>
    </recommendedName>
</protein>
<dbReference type="GO" id="GO:0005789">
    <property type="term" value="C:endoplasmic reticulum membrane"/>
    <property type="evidence" value="ECO:0000318"/>
    <property type="project" value="GO_Central"/>
</dbReference>
<keyword evidence="14" id="KW-1185">Reference proteome</keyword>
<keyword evidence="6 11" id="KW-0256">Endoplasmic reticulum</keyword>
<proteinExistence type="inferred from homology"/>
<dbReference type="InterPro" id="IPR008417">
    <property type="entry name" value="BAP29/BAP31"/>
</dbReference>
<comment type="caution">
    <text evidence="13">The sequence shown here is derived from an EMBL/GenBank/DDBJ whole genome shotgun (WGS) entry which is preliminary data.</text>
</comment>
<dbReference type="PANTHER" id="PTHR12701">
    <property type="entry name" value="BCR-ASSOCIATED PROTEIN, BAP"/>
    <property type="match status" value="1"/>
</dbReference>
<reference evidence="14" key="1">
    <citation type="journal article" date="2016" name="Nature">
        <title>The genome of the seagrass Zostera marina reveals angiosperm adaptation to the sea.</title>
        <authorList>
            <person name="Olsen J.L."/>
            <person name="Rouze P."/>
            <person name="Verhelst B."/>
            <person name="Lin Y.-C."/>
            <person name="Bayer T."/>
            <person name="Collen J."/>
            <person name="Dattolo E."/>
            <person name="De Paoli E."/>
            <person name="Dittami S."/>
            <person name="Maumus F."/>
            <person name="Michel G."/>
            <person name="Kersting A."/>
            <person name="Lauritano C."/>
            <person name="Lohaus R."/>
            <person name="Toepel M."/>
            <person name="Tonon T."/>
            <person name="Vanneste K."/>
            <person name="Amirebrahimi M."/>
            <person name="Brakel J."/>
            <person name="Bostroem C."/>
            <person name="Chovatia M."/>
            <person name="Grimwood J."/>
            <person name="Jenkins J.W."/>
            <person name="Jueterbock A."/>
            <person name="Mraz A."/>
            <person name="Stam W.T."/>
            <person name="Tice H."/>
            <person name="Bornberg-Bauer E."/>
            <person name="Green P.J."/>
            <person name="Pearson G.A."/>
            <person name="Procaccini G."/>
            <person name="Duarte C.M."/>
            <person name="Schmutz J."/>
            <person name="Reusch T.B.H."/>
            <person name="Van de Peer Y."/>
        </authorList>
    </citation>
    <scope>NUCLEOTIDE SEQUENCE [LARGE SCALE GENOMIC DNA]</scope>
    <source>
        <strain evidence="14">cv. Finnish</strain>
    </source>
</reference>
<gene>
    <name evidence="13" type="ORF">ZOSMA_42G00390</name>
</gene>
<feature type="transmembrane region" description="Helical" evidence="11">
    <location>
        <begin position="43"/>
        <end position="61"/>
    </location>
</feature>
<comment type="subcellular location">
    <subcellularLocation>
        <location evidence="1 11">Endoplasmic reticulum membrane</location>
        <topology evidence="1 11">Multi-pass membrane protein</topology>
    </subcellularLocation>
</comment>
<keyword evidence="4 11" id="KW-0812">Transmembrane</keyword>
<keyword evidence="11" id="KW-0931">ER-Golgi transport</keyword>
<evidence type="ECO:0000256" key="3">
    <source>
        <dbReference type="ARBA" id="ARBA00022448"/>
    </source>
</evidence>
<evidence type="ECO:0000256" key="12">
    <source>
        <dbReference type="SAM" id="Coils"/>
    </source>
</evidence>
<accession>A0A0K9P1Y5</accession>
<feature type="transmembrane region" description="Helical" evidence="11">
    <location>
        <begin position="93"/>
        <end position="111"/>
    </location>
</feature>
<comment type="similarity">
    <text evidence="2 11">Belongs to the BCAP29/BCAP31 family.</text>
</comment>
<evidence type="ECO:0000256" key="4">
    <source>
        <dbReference type="ARBA" id="ARBA00022692"/>
    </source>
</evidence>
<dbReference type="GO" id="GO:0070973">
    <property type="term" value="P:protein localization to endoplasmic reticulum exit site"/>
    <property type="evidence" value="ECO:0000318"/>
    <property type="project" value="GO_Central"/>
</dbReference>
<dbReference type="STRING" id="29655.A0A0K9P1Y5"/>
<dbReference type="FunFam" id="1.20.5.110:FF:000011">
    <property type="entry name" value="B-cell receptor-associated protein 29"/>
    <property type="match status" value="1"/>
</dbReference>
<name>A0A0K9P1Y5_ZOSMR</name>
<evidence type="ECO:0000256" key="8">
    <source>
        <dbReference type="ARBA" id="ARBA00022989"/>
    </source>
</evidence>
<keyword evidence="3 11" id="KW-0813">Transport</keyword>
<feature type="transmembrane region" description="Helical" evidence="11">
    <location>
        <begin position="6"/>
        <end position="23"/>
    </location>
</feature>
<keyword evidence="9 12" id="KW-0175">Coiled coil</keyword>
<evidence type="ECO:0000256" key="2">
    <source>
        <dbReference type="ARBA" id="ARBA00007956"/>
    </source>
</evidence>
<dbReference type="Gene3D" id="1.20.5.110">
    <property type="match status" value="1"/>
</dbReference>
<feature type="coiled-coil region" evidence="12">
    <location>
        <begin position="180"/>
        <end position="207"/>
    </location>
</feature>
<dbReference type="EMBL" id="LFYR01001279">
    <property type="protein sequence ID" value="KMZ62998.1"/>
    <property type="molecule type" value="Genomic_DNA"/>
</dbReference>
<evidence type="ECO:0000256" key="6">
    <source>
        <dbReference type="ARBA" id="ARBA00022824"/>
    </source>
</evidence>
<evidence type="ECO:0000256" key="5">
    <source>
        <dbReference type="ARBA" id="ARBA00022703"/>
    </source>
</evidence>
<evidence type="ECO:0000256" key="7">
    <source>
        <dbReference type="ARBA" id="ARBA00022927"/>
    </source>
</evidence>
<organism evidence="13 14">
    <name type="scientific">Zostera marina</name>
    <name type="common">Eelgrass</name>
    <dbReference type="NCBI Taxonomy" id="29655"/>
    <lineage>
        <taxon>Eukaryota</taxon>
        <taxon>Viridiplantae</taxon>
        <taxon>Streptophyta</taxon>
        <taxon>Embryophyta</taxon>
        <taxon>Tracheophyta</taxon>
        <taxon>Spermatophyta</taxon>
        <taxon>Magnoliopsida</taxon>
        <taxon>Liliopsida</taxon>
        <taxon>Zosteraceae</taxon>
        <taxon>Zostera</taxon>
    </lineage>
</organism>
<dbReference type="OrthoDB" id="435607at2759"/>
<dbReference type="OMA" id="VQLLFMV"/>
<keyword evidence="5" id="KW-0053">Apoptosis</keyword>
<dbReference type="AlphaFoldDB" id="A0A0K9P1Y5"/>
<keyword evidence="7 11" id="KW-0653">Protein transport</keyword>
<evidence type="ECO:0000313" key="14">
    <source>
        <dbReference type="Proteomes" id="UP000036987"/>
    </source>
</evidence>
<keyword evidence="8 11" id="KW-1133">Transmembrane helix</keyword>
<evidence type="ECO:0000256" key="1">
    <source>
        <dbReference type="ARBA" id="ARBA00004477"/>
    </source>
</evidence>
<comment type="function">
    <text evidence="11">May play a role in anterograde transport of membrane proteins from the endoplasmic reticulum to the Golgi.</text>
</comment>
<evidence type="ECO:0000256" key="10">
    <source>
        <dbReference type="ARBA" id="ARBA00023136"/>
    </source>
</evidence>
<dbReference type="Proteomes" id="UP000036987">
    <property type="component" value="Unassembled WGS sequence"/>
</dbReference>
<keyword evidence="10 11" id="KW-0472">Membrane</keyword>
<dbReference type="GO" id="GO:0006886">
    <property type="term" value="P:intracellular protein transport"/>
    <property type="evidence" value="ECO:0007669"/>
    <property type="project" value="UniProtKB-UniRule"/>
</dbReference>
<evidence type="ECO:0000256" key="11">
    <source>
        <dbReference type="RuleBase" id="RU367026"/>
    </source>
</evidence>
<evidence type="ECO:0000313" key="13">
    <source>
        <dbReference type="EMBL" id="KMZ62998.1"/>
    </source>
</evidence>
<dbReference type="GO" id="GO:0006888">
    <property type="term" value="P:endoplasmic reticulum to Golgi vesicle-mediated transport"/>
    <property type="evidence" value="ECO:0000318"/>
    <property type="project" value="GO_Central"/>
</dbReference>
<sequence>MIQLILALLTAELGLLLFIIIKCPLWKHVILALDQIKRGRGPLVIKTFVATISVVLASNLHSMHKIQERSLETRLLNPTDQVLFTKHLLEVSFIGYTLFLWLIIDCVHHYINEIRGLKKSMKDEIKLKRILEDERLMEGKKDSEIRELNIRIVQLELDIDMKDFQVKSVKASAVALGKQMEGFLLEYDRLLDENQILRNELKLMDRRFSHCHSKKFS</sequence>
<dbReference type="PANTHER" id="PTHR12701:SF44">
    <property type="entry name" value="ENDOPLASMIC RETICULUM TRANSMEMBRANE PROTEIN"/>
    <property type="match status" value="1"/>
</dbReference>
<keyword evidence="13" id="KW-0675">Receptor</keyword>